<sequence>MPRATSTSALATLLALVVLTLAAVSAFGDGKRFSEIAEIKLTGQNLPAGWALVEEVIADEAALAKFKTIYGVKAESIVNQIFNAAGQRVQLNYCLFSDAPLAELAAAKISVFTRSQNPIVQSGNSVVEIITGDPWKKQSVLTALGLPGLEGVLLTEQSTPKDWALSAVVLVDRAQLPIFRTKLDAPVEILFNQVFKVNGTIVKINYIGMPDEAAAERLRSVMAGTATEGRVVLRRGQVVIEILSTDPDLVSRAAAALG</sequence>
<dbReference type="Proteomes" id="UP000232638">
    <property type="component" value="Chromosome"/>
</dbReference>
<evidence type="ECO:0000313" key="1">
    <source>
        <dbReference type="EMBL" id="AUB82041.1"/>
    </source>
</evidence>
<organism evidence="1 2">
    <name type="scientific">Candidatus Thiodictyon syntrophicum</name>
    <dbReference type="NCBI Taxonomy" id="1166950"/>
    <lineage>
        <taxon>Bacteria</taxon>
        <taxon>Pseudomonadati</taxon>
        <taxon>Pseudomonadota</taxon>
        <taxon>Gammaproteobacteria</taxon>
        <taxon>Chromatiales</taxon>
        <taxon>Chromatiaceae</taxon>
        <taxon>Thiodictyon</taxon>
    </lineage>
</organism>
<dbReference type="EMBL" id="CP020370">
    <property type="protein sequence ID" value="AUB82041.1"/>
    <property type="molecule type" value="Genomic_DNA"/>
</dbReference>
<accession>A0A2K8UAF3</accession>
<reference evidence="1 2" key="1">
    <citation type="submission" date="2017-03" db="EMBL/GenBank/DDBJ databases">
        <title>Complete genome sequence of Candidatus 'Thiodictyon syntrophicum' sp. nov. strain Cad16T, a photolithoautotroph purple sulfur bacterium isolated from an alpine meromictic lake.</title>
        <authorList>
            <person name="Luedin S.M."/>
            <person name="Pothier J.F."/>
            <person name="Danza F."/>
            <person name="Storelli N."/>
            <person name="Wittwer M."/>
            <person name="Tonolla M."/>
        </authorList>
    </citation>
    <scope>NUCLEOTIDE SEQUENCE [LARGE SCALE GENOMIC DNA]</scope>
    <source>
        <strain evidence="1 2">Cad16T</strain>
    </source>
</reference>
<protein>
    <submittedName>
        <fullName evidence="1">Uncharacterized protein</fullName>
    </submittedName>
</protein>
<gene>
    <name evidence="1" type="ORF">THSYN_14540</name>
</gene>
<proteinExistence type="predicted"/>
<dbReference type="AlphaFoldDB" id="A0A2K8UAF3"/>
<evidence type="ECO:0000313" key="2">
    <source>
        <dbReference type="Proteomes" id="UP000232638"/>
    </source>
</evidence>
<keyword evidence="2" id="KW-1185">Reference proteome</keyword>
<dbReference type="RefSeq" id="WP_100919791.1">
    <property type="nucleotide sequence ID" value="NZ_CP020370.1"/>
</dbReference>
<dbReference type="KEGG" id="tsy:THSYN_14540"/>
<name>A0A2K8UAF3_9GAMM</name>